<reference evidence="3 4" key="1">
    <citation type="journal article" date="2019" name="Nat. Ecol. Evol.">
        <title>Megaphylogeny resolves global patterns of mushroom evolution.</title>
        <authorList>
            <person name="Varga T."/>
            <person name="Krizsan K."/>
            <person name="Foldi C."/>
            <person name="Dima B."/>
            <person name="Sanchez-Garcia M."/>
            <person name="Sanchez-Ramirez S."/>
            <person name="Szollosi G.J."/>
            <person name="Szarkandi J.G."/>
            <person name="Papp V."/>
            <person name="Albert L."/>
            <person name="Andreopoulos W."/>
            <person name="Angelini C."/>
            <person name="Antonin V."/>
            <person name="Barry K.W."/>
            <person name="Bougher N.L."/>
            <person name="Buchanan P."/>
            <person name="Buyck B."/>
            <person name="Bense V."/>
            <person name="Catcheside P."/>
            <person name="Chovatia M."/>
            <person name="Cooper J."/>
            <person name="Damon W."/>
            <person name="Desjardin D."/>
            <person name="Finy P."/>
            <person name="Geml J."/>
            <person name="Haridas S."/>
            <person name="Hughes K."/>
            <person name="Justo A."/>
            <person name="Karasinski D."/>
            <person name="Kautmanova I."/>
            <person name="Kiss B."/>
            <person name="Kocsube S."/>
            <person name="Kotiranta H."/>
            <person name="LaButti K.M."/>
            <person name="Lechner B.E."/>
            <person name="Liimatainen K."/>
            <person name="Lipzen A."/>
            <person name="Lukacs Z."/>
            <person name="Mihaltcheva S."/>
            <person name="Morgado L.N."/>
            <person name="Niskanen T."/>
            <person name="Noordeloos M.E."/>
            <person name="Ohm R.A."/>
            <person name="Ortiz-Santana B."/>
            <person name="Ovrebo C."/>
            <person name="Racz N."/>
            <person name="Riley R."/>
            <person name="Savchenko A."/>
            <person name="Shiryaev A."/>
            <person name="Soop K."/>
            <person name="Spirin V."/>
            <person name="Szebenyi C."/>
            <person name="Tomsovsky M."/>
            <person name="Tulloss R.E."/>
            <person name="Uehling J."/>
            <person name="Grigoriev I.V."/>
            <person name="Vagvolgyi C."/>
            <person name="Papp T."/>
            <person name="Martin F.M."/>
            <person name="Miettinen O."/>
            <person name="Hibbett D.S."/>
            <person name="Nagy L.G."/>
        </authorList>
    </citation>
    <scope>NUCLEOTIDE SEQUENCE [LARGE SCALE GENOMIC DNA]</scope>
    <source>
        <strain evidence="3 4">CBS 121175</strain>
    </source>
</reference>
<feature type="compositionally biased region" description="Polar residues" evidence="1">
    <location>
        <begin position="23"/>
        <end position="33"/>
    </location>
</feature>
<dbReference type="OrthoDB" id="2970175at2759"/>
<feature type="compositionally biased region" description="Basic and acidic residues" evidence="1">
    <location>
        <begin position="100"/>
        <end position="109"/>
    </location>
</feature>
<feature type="domain" description="DUF6699" evidence="2">
    <location>
        <begin position="195"/>
        <end position="312"/>
    </location>
</feature>
<organism evidence="3 4">
    <name type="scientific">Coprinopsis marcescibilis</name>
    <name type="common">Agaric fungus</name>
    <name type="synonym">Psathyrella marcescibilis</name>
    <dbReference type="NCBI Taxonomy" id="230819"/>
    <lineage>
        <taxon>Eukaryota</taxon>
        <taxon>Fungi</taxon>
        <taxon>Dikarya</taxon>
        <taxon>Basidiomycota</taxon>
        <taxon>Agaricomycotina</taxon>
        <taxon>Agaricomycetes</taxon>
        <taxon>Agaricomycetidae</taxon>
        <taxon>Agaricales</taxon>
        <taxon>Agaricineae</taxon>
        <taxon>Psathyrellaceae</taxon>
        <taxon>Coprinopsis</taxon>
    </lineage>
</organism>
<dbReference type="EMBL" id="ML210163">
    <property type="protein sequence ID" value="TFK27587.1"/>
    <property type="molecule type" value="Genomic_DNA"/>
</dbReference>
<protein>
    <recommendedName>
        <fullName evidence="2">DUF6699 domain-containing protein</fullName>
    </recommendedName>
</protein>
<dbReference type="Pfam" id="PF20415">
    <property type="entry name" value="DUF6699"/>
    <property type="match status" value="1"/>
</dbReference>
<name>A0A5C3L442_COPMA</name>
<dbReference type="AlphaFoldDB" id="A0A5C3L442"/>
<proteinExistence type="predicted"/>
<dbReference type="Proteomes" id="UP000307440">
    <property type="component" value="Unassembled WGS sequence"/>
</dbReference>
<feature type="compositionally biased region" description="Basic residues" evidence="1">
    <location>
        <begin position="79"/>
        <end position="89"/>
    </location>
</feature>
<evidence type="ECO:0000313" key="3">
    <source>
        <dbReference type="EMBL" id="TFK27587.1"/>
    </source>
</evidence>
<accession>A0A5C3L442</accession>
<feature type="non-terminal residue" evidence="3">
    <location>
        <position position="1"/>
    </location>
</feature>
<dbReference type="InterPro" id="IPR046522">
    <property type="entry name" value="DUF6699"/>
</dbReference>
<sequence length="335" mass="39088">ASVPVKTEKQLAIEREEEDRRLLQSQLPEPRSTTPKEKLLHTPSPKQYDFPQSYVDHQSHLKRRDSSVGYYSEAESFHSARHRSHPTRRAHTDPSPPSADPRHSHNYHDYRHRNSSFSQPKQQSPPQPSPPIINKSNYVKAYVKEVPMKPEAIALSWQLVDYESRKSKRYPALYFDAGFDPRFKGYEVTVMRYGEPKLSVITRDEATQLVSPHAFITELTLYHEVMRKWPVVVRNPKGVRCIDIFRAIYDTYAVPLTPEELVQCGEEYIERCQPWFDQRCRDGPQFEVVERSKGLKRIDLLRGKRVFKGLVQNTAPGAPEYSWILHLERQPSPNR</sequence>
<evidence type="ECO:0000256" key="1">
    <source>
        <dbReference type="SAM" id="MobiDB-lite"/>
    </source>
</evidence>
<gene>
    <name evidence="3" type="ORF">FA15DRAFT_586054</name>
</gene>
<feature type="compositionally biased region" description="Basic and acidic residues" evidence="1">
    <location>
        <begin position="1"/>
        <end position="22"/>
    </location>
</feature>
<evidence type="ECO:0000259" key="2">
    <source>
        <dbReference type="Pfam" id="PF20415"/>
    </source>
</evidence>
<evidence type="ECO:0000313" key="4">
    <source>
        <dbReference type="Proteomes" id="UP000307440"/>
    </source>
</evidence>
<feature type="region of interest" description="Disordered" evidence="1">
    <location>
        <begin position="1"/>
        <end position="133"/>
    </location>
</feature>
<keyword evidence="4" id="KW-1185">Reference proteome</keyword>